<organism evidence="1 2">
    <name type="scientific">Mycolicibacterium goodii</name>
    <name type="common">Mycobacterium goodii</name>
    <dbReference type="NCBI Taxonomy" id="134601"/>
    <lineage>
        <taxon>Bacteria</taxon>
        <taxon>Bacillati</taxon>
        <taxon>Actinomycetota</taxon>
        <taxon>Actinomycetes</taxon>
        <taxon>Mycobacteriales</taxon>
        <taxon>Mycobacteriaceae</taxon>
        <taxon>Mycolicibacterium</taxon>
    </lineage>
</organism>
<dbReference type="InterPro" id="IPR017850">
    <property type="entry name" value="Alkaline_phosphatase_core_sf"/>
</dbReference>
<protein>
    <submittedName>
        <fullName evidence="1">Phosphodiesterase</fullName>
    </submittedName>
</protein>
<dbReference type="InterPro" id="IPR002591">
    <property type="entry name" value="Phosphodiest/P_Trfase"/>
</dbReference>
<sequence length="339" mass="36060">MTAPMVVLVILDGVGARQVRPETMPTLHALATEGAWRPDGSEAVLCSATYPNILTLVTGSSPTQHRVFANPLFGHELTATASPTAIFERVGGRDTEFVVGDQNLIAVGRGRTAGRHWPPDGILPDGARRDEFGYAVDAEVLPHALAAVERRPDLLVVHLNGPDTASHLHGPDSEAAVASYRTSDTALASLVDALRPHWDRLLLLVVSDHDQETIHDDRRIDLAGLAGARGVDVTVFHEGTAAVVTGPGAADAGWLSGVAGVERSWLVEPEVRIVASEPQHWFARPDNATRGGAHGGPRTRGQVAVAAGGHPMVPQIAQAWRDRRPRAEHWAGLALSVFA</sequence>
<name>A0A0K0X232_MYCGD</name>
<evidence type="ECO:0000313" key="1">
    <source>
        <dbReference type="EMBL" id="AKS31412.1"/>
    </source>
</evidence>
<dbReference type="PANTHER" id="PTHR10151">
    <property type="entry name" value="ECTONUCLEOTIDE PYROPHOSPHATASE/PHOSPHODIESTERASE"/>
    <property type="match status" value="1"/>
</dbReference>
<accession>A0A0K0X232</accession>
<dbReference type="Gene3D" id="3.40.720.10">
    <property type="entry name" value="Alkaline Phosphatase, subunit A"/>
    <property type="match status" value="1"/>
</dbReference>
<dbReference type="PATRIC" id="fig|134601.6.peg.1127"/>
<gene>
    <name evidence="1" type="ORF">AFA91_05430</name>
</gene>
<dbReference type="GO" id="GO:0016787">
    <property type="term" value="F:hydrolase activity"/>
    <property type="evidence" value="ECO:0007669"/>
    <property type="project" value="UniProtKB-ARBA"/>
</dbReference>
<dbReference type="PANTHER" id="PTHR10151:SF120">
    <property type="entry name" value="BIS(5'-ADENOSYL)-TRIPHOSPHATASE"/>
    <property type="match status" value="1"/>
</dbReference>
<dbReference type="Proteomes" id="UP000062255">
    <property type="component" value="Chromosome"/>
</dbReference>
<dbReference type="SUPFAM" id="SSF53649">
    <property type="entry name" value="Alkaline phosphatase-like"/>
    <property type="match status" value="1"/>
</dbReference>
<proteinExistence type="predicted"/>
<dbReference type="AlphaFoldDB" id="A0A0K0X232"/>
<dbReference type="OrthoDB" id="9771966at2"/>
<dbReference type="EMBL" id="CP012150">
    <property type="protein sequence ID" value="AKS31412.1"/>
    <property type="molecule type" value="Genomic_DNA"/>
</dbReference>
<dbReference type="KEGG" id="mgo:AFA91_05430"/>
<reference evidence="1 2" key="1">
    <citation type="submission" date="2015-07" db="EMBL/GenBank/DDBJ databases">
        <title>Complete genome sequence of Mycobacterium goodii X7B, a facultative thermophilic biodesulfurizing bacterium.</title>
        <authorList>
            <person name="Yu B."/>
            <person name="Li F."/>
            <person name="Xu P."/>
        </authorList>
    </citation>
    <scope>NUCLEOTIDE SEQUENCE [LARGE SCALE GENOMIC DNA]</scope>
    <source>
        <strain evidence="1 2">X7B</strain>
    </source>
</reference>
<dbReference type="Pfam" id="PF01663">
    <property type="entry name" value="Phosphodiest"/>
    <property type="match status" value="1"/>
</dbReference>
<dbReference type="STRING" id="134601.AFA91_05430"/>
<dbReference type="RefSeq" id="WP_049743818.1">
    <property type="nucleotide sequence ID" value="NZ_CP012150.1"/>
</dbReference>
<evidence type="ECO:0000313" key="2">
    <source>
        <dbReference type="Proteomes" id="UP000062255"/>
    </source>
</evidence>